<reference evidence="2 3" key="1">
    <citation type="journal article" date="2023" name="Plants (Basel)">
        <title>Bridging the Gap: Combining Genomics and Transcriptomics Approaches to Understand Stylosanthes scabra, an Orphan Legume from the Brazilian Caatinga.</title>
        <authorList>
            <person name="Ferreira-Neto J.R.C."/>
            <person name="da Silva M.D."/>
            <person name="Binneck E."/>
            <person name="de Melo N.F."/>
            <person name="da Silva R.H."/>
            <person name="de Melo A.L.T.M."/>
            <person name="Pandolfi V."/>
            <person name="Bustamante F.O."/>
            <person name="Brasileiro-Vidal A.C."/>
            <person name="Benko-Iseppon A.M."/>
        </authorList>
    </citation>
    <scope>NUCLEOTIDE SEQUENCE [LARGE SCALE GENOMIC DNA]</scope>
    <source>
        <tissue evidence="2">Leaves</tissue>
    </source>
</reference>
<dbReference type="Proteomes" id="UP001341840">
    <property type="component" value="Unassembled WGS sequence"/>
</dbReference>
<accession>A0ABU6TDG4</accession>
<gene>
    <name evidence="2" type="ORF">PIB30_034220</name>
</gene>
<sequence length="198" mass="22246">MRSLPANFEADFWGELLAKNDFQKFMKYFTAPTHSLHIATKPSPPRSCVAPPRARHTHKHPRLSASASHRPFLHRAAGATTFKPSRIFKVCCSLSSSSFESANPQQIFKARRRLVLSSSHFISASSPVHLCSFFVEARASVSPIFNARVLVSSFFVLQGKGFGSRSSRRPAFLFLSGFKLLIENLLIVLREFCINLYE</sequence>
<keyword evidence="3" id="KW-1185">Reference proteome</keyword>
<comment type="caution">
    <text evidence="2">The sequence shown here is derived from an EMBL/GenBank/DDBJ whole genome shotgun (WGS) entry which is preliminary data.</text>
</comment>
<protein>
    <submittedName>
        <fullName evidence="2">Uncharacterized protein</fullName>
    </submittedName>
</protein>
<proteinExistence type="predicted"/>
<feature type="region of interest" description="Disordered" evidence="1">
    <location>
        <begin position="40"/>
        <end position="62"/>
    </location>
</feature>
<evidence type="ECO:0000256" key="1">
    <source>
        <dbReference type="SAM" id="MobiDB-lite"/>
    </source>
</evidence>
<dbReference type="EMBL" id="JASCZI010090779">
    <property type="protein sequence ID" value="MED6146405.1"/>
    <property type="molecule type" value="Genomic_DNA"/>
</dbReference>
<evidence type="ECO:0000313" key="2">
    <source>
        <dbReference type="EMBL" id="MED6146405.1"/>
    </source>
</evidence>
<evidence type="ECO:0000313" key="3">
    <source>
        <dbReference type="Proteomes" id="UP001341840"/>
    </source>
</evidence>
<organism evidence="2 3">
    <name type="scientific">Stylosanthes scabra</name>
    <dbReference type="NCBI Taxonomy" id="79078"/>
    <lineage>
        <taxon>Eukaryota</taxon>
        <taxon>Viridiplantae</taxon>
        <taxon>Streptophyta</taxon>
        <taxon>Embryophyta</taxon>
        <taxon>Tracheophyta</taxon>
        <taxon>Spermatophyta</taxon>
        <taxon>Magnoliopsida</taxon>
        <taxon>eudicotyledons</taxon>
        <taxon>Gunneridae</taxon>
        <taxon>Pentapetalae</taxon>
        <taxon>rosids</taxon>
        <taxon>fabids</taxon>
        <taxon>Fabales</taxon>
        <taxon>Fabaceae</taxon>
        <taxon>Papilionoideae</taxon>
        <taxon>50 kb inversion clade</taxon>
        <taxon>dalbergioids sensu lato</taxon>
        <taxon>Dalbergieae</taxon>
        <taxon>Pterocarpus clade</taxon>
        <taxon>Stylosanthes</taxon>
    </lineage>
</organism>
<name>A0ABU6TDG4_9FABA</name>
<feature type="compositionally biased region" description="Basic residues" evidence="1">
    <location>
        <begin position="53"/>
        <end position="62"/>
    </location>
</feature>